<dbReference type="InterPro" id="IPR008996">
    <property type="entry name" value="IL1/FGF"/>
</dbReference>
<feature type="compositionally biased region" description="Basic and acidic residues" evidence="2">
    <location>
        <begin position="2619"/>
        <end position="2629"/>
    </location>
</feature>
<evidence type="ECO:0008006" key="7">
    <source>
        <dbReference type="Google" id="ProtNLM"/>
    </source>
</evidence>
<feature type="domain" description="PLAT" evidence="3">
    <location>
        <begin position="815"/>
        <end position="932"/>
    </location>
</feature>
<feature type="domain" description="PLAT" evidence="3">
    <location>
        <begin position="2502"/>
        <end position="2622"/>
    </location>
</feature>
<dbReference type="SUPFAM" id="SSF89837">
    <property type="entry name" value="Doublecortin (DC)"/>
    <property type="match status" value="2"/>
</dbReference>
<feature type="domain" description="PLAT" evidence="3">
    <location>
        <begin position="2382"/>
        <end position="2499"/>
    </location>
</feature>
<comment type="caution">
    <text evidence="1">Lacks conserved residue(s) required for the propagation of feature annotation.</text>
</comment>
<evidence type="ECO:0000259" key="3">
    <source>
        <dbReference type="PROSITE" id="PS50095"/>
    </source>
</evidence>
<feature type="domain" description="PLAT" evidence="3">
    <location>
        <begin position="1195"/>
        <end position="1315"/>
    </location>
</feature>
<evidence type="ECO:0000256" key="2">
    <source>
        <dbReference type="SAM" id="MobiDB-lite"/>
    </source>
</evidence>
<protein>
    <recommendedName>
        <fullName evidence="7">Lipoxygenase homology domain-containing protein 1</fullName>
    </recommendedName>
</protein>
<dbReference type="SUPFAM" id="SSF50353">
    <property type="entry name" value="Cytokine"/>
    <property type="match status" value="1"/>
</dbReference>
<evidence type="ECO:0000259" key="4">
    <source>
        <dbReference type="PROSITE" id="PS50309"/>
    </source>
</evidence>
<evidence type="ECO:0000313" key="6">
    <source>
        <dbReference type="Proteomes" id="UP000245119"/>
    </source>
</evidence>
<keyword evidence="6" id="KW-1185">Reference proteome</keyword>
<feature type="domain" description="PLAT" evidence="3">
    <location>
        <begin position="1696"/>
        <end position="1817"/>
    </location>
</feature>
<name>A0A2T7NP23_POMCA</name>
<feature type="domain" description="PLAT" evidence="3">
    <location>
        <begin position="1968"/>
        <end position="2088"/>
    </location>
</feature>
<feature type="domain" description="PLAT" evidence="3">
    <location>
        <begin position="287"/>
        <end position="403"/>
    </location>
</feature>
<dbReference type="Gene3D" id="2.40.180.10">
    <property type="entry name" value="Catalase core domain"/>
    <property type="match status" value="7"/>
</dbReference>
<dbReference type="EMBL" id="PZQS01000010">
    <property type="protein sequence ID" value="PVD22902.1"/>
    <property type="molecule type" value="Genomic_DNA"/>
</dbReference>
<dbReference type="PANTHER" id="PTHR45901:SF7">
    <property type="entry name" value="OXYGEN-REGULATED PROTEIN 1"/>
    <property type="match status" value="1"/>
</dbReference>
<feature type="domain" description="Doublecortin" evidence="4">
    <location>
        <begin position="167"/>
        <end position="241"/>
    </location>
</feature>
<feature type="domain" description="PLAT" evidence="3">
    <location>
        <begin position="2799"/>
        <end position="2918"/>
    </location>
</feature>
<dbReference type="GO" id="GO:0035556">
    <property type="term" value="P:intracellular signal transduction"/>
    <property type="evidence" value="ECO:0007669"/>
    <property type="project" value="InterPro"/>
</dbReference>
<feature type="region of interest" description="Disordered" evidence="2">
    <location>
        <begin position="2619"/>
        <end position="2656"/>
    </location>
</feature>
<feature type="domain" description="PLAT" evidence="3">
    <location>
        <begin position="1842"/>
        <end position="1956"/>
    </location>
</feature>
<dbReference type="InterPro" id="IPR003533">
    <property type="entry name" value="Doublecortin_dom"/>
</dbReference>
<dbReference type="SMART" id="SM00537">
    <property type="entry name" value="DCX"/>
    <property type="match status" value="2"/>
</dbReference>
<dbReference type="InterPro" id="IPR052970">
    <property type="entry name" value="Inner_ear_hair_cell_LOXHD"/>
</dbReference>
<dbReference type="InterPro" id="IPR036572">
    <property type="entry name" value="Doublecortin_dom_sf"/>
</dbReference>
<feature type="domain" description="PLAT" evidence="3">
    <location>
        <begin position="3064"/>
        <end position="3182"/>
    </location>
</feature>
<feature type="domain" description="Doublecortin" evidence="4">
    <location>
        <begin position="27"/>
        <end position="99"/>
    </location>
</feature>
<dbReference type="PROSITE" id="PS50095">
    <property type="entry name" value="PLAT"/>
    <property type="match status" value="20"/>
</dbReference>
<evidence type="ECO:0000313" key="5">
    <source>
        <dbReference type="EMBL" id="PVD22902.1"/>
    </source>
</evidence>
<dbReference type="InterPro" id="IPR001024">
    <property type="entry name" value="PLAT/LH2_dom"/>
</dbReference>
<dbReference type="InterPro" id="IPR036392">
    <property type="entry name" value="PLAT/LH2_dom_sf"/>
</dbReference>
<dbReference type="Gene3D" id="3.10.20.230">
    <property type="entry name" value="Doublecortin domain"/>
    <property type="match status" value="2"/>
</dbReference>
<feature type="domain" description="PLAT" evidence="3">
    <location>
        <begin position="2241"/>
        <end position="2357"/>
    </location>
</feature>
<dbReference type="OrthoDB" id="5322100at2759"/>
<feature type="domain" description="PLAT" evidence="3">
    <location>
        <begin position="944"/>
        <end position="1061"/>
    </location>
</feature>
<dbReference type="SUPFAM" id="SSF49723">
    <property type="entry name" value="Lipase/lipooxygenase domain (PLAT/LH2 domain)"/>
    <property type="match status" value="20"/>
</dbReference>
<accession>A0A2T7NP23</accession>
<feature type="domain" description="PLAT" evidence="3">
    <location>
        <begin position="2658"/>
        <end position="2787"/>
    </location>
</feature>
<comment type="caution">
    <text evidence="5">The sequence shown here is derived from an EMBL/GenBank/DDBJ whole genome shotgun (WGS) entry which is preliminary data.</text>
</comment>
<feature type="domain" description="PLAT" evidence="3">
    <location>
        <begin position="2108"/>
        <end position="2231"/>
    </location>
</feature>
<gene>
    <name evidence="5" type="ORF">C0Q70_16162</name>
</gene>
<dbReference type="Pfam" id="PF03607">
    <property type="entry name" value="DCX"/>
    <property type="match status" value="2"/>
</dbReference>
<evidence type="ECO:0000256" key="1">
    <source>
        <dbReference type="PROSITE-ProRule" id="PRU00152"/>
    </source>
</evidence>
<feature type="domain" description="PLAT" evidence="3">
    <location>
        <begin position="1328"/>
        <end position="1446"/>
    </location>
</feature>
<feature type="domain" description="PLAT" evidence="3">
    <location>
        <begin position="1458"/>
        <end position="1577"/>
    </location>
</feature>
<dbReference type="CDD" id="cd17070">
    <property type="entry name" value="DCX2_RP_like"/>
    <property type="match status" value="1"/>
</dbReference>
<organism evidence="5 6">
    <name type="scientific">Pomacea canaliculata</name>
    <name type="common">Golden apple snail</name>
    <dbReference type="NCBI Taxonomy" id="400727"/>
    <lineage>
        <taxon>Eukaryota</taxon>
        <taxon>Metazoa</taxon>
        <taxon>Spiralia</taxon>
        <taxon>Lophotrochozoa</taxon>
        <taxon>Mollusca</taxon>
        <taxon>Gastropoda</taxon>
        <taxon>Caenogastropoda</taxon>
        <taxon>Architaenioglossa</taxon>
        <taxon>Ampullarioidea</taxon>
        <taxon>Ampullariidae</taxon>
        <taxon>Pomacea</taxon>
    </lineage>
</organism>
<dbReference type="CDD" id="cd23312">
    <property type="entry name" value="beta-trefoil_FGF_RP1"/>
    <property type="match status" value="1"/>
</dbReference>
<feature type="domain" description="PLAT" evidence="3">
    <location>
        <begin position="415"/>
        <end position="534"/>
    </location>
</feature>
<feature type="region of interest" description="Disordered" evidence="2">
    <location>
        <begin position="3176"/>
        <end position="3221"/>
    </location>
</feature>
<dbReference type="Gene3D" id="2.80.10.50">
    <property type="match status" value="1"/>
</dbReference>
<dbReference type="CDD" id="cd01756">
    <property type="entry name" value="PLAT_repeat"/>
    <property type="match status" value="5"/>
</dbReference>
<dbReference type="Pfam" id="PF01477">
    <property type="entry name" value="PLAT"/>
    <property type="match status" value="17"/>
</dbReference>
<feature type="domain" description="PLAT" evidence="3">
    <location>
        <begin position="1065"/>
        <end position="1183"/>
    </location>
</feature>
<dbReference type="Proteomes" id="UP000245119">
    <property type="component" value="Linkage Group LG10"/>
</dbReference>
<sequence>MASKVKLRSSPSGQSFRRTLLDPIMAKTCYFYKDGDLRTDKIKIAIHPGRYRRLETLYQELSSKMQDLPYGVRSIFTPHGNDAIRLIDELENNGHYICSTYRHRAEGLDLNRLIPRVRWSYNKPPSGQRNLNALLHDPDIEDPPRVKKARYAREHRMAYEYNRSLPKKITVLRNGDPKQQHILLINRRTAQNFDQIMSDLSDMFGSAIHTLYTMEGRRVSGLAQLFNGPEVLIAGGKEPFRYMVGEFFEPRPPAGQPLKHTRSRLNTGDFVANKMRDRRDRMLNTKGRWKVWITTNELSTAGTTAQVTLTVYGHKGSSSLLPLGFGDGQHFQSGHIDEFDINVGAIGEIYKIRIAHDNTGSFPGWMCDEVRMIDKDTNEELIFTVKRWLARDEDDHEICRELPVVRRGDPNLPVIKYDVAVVTGDLWNGGTDANVYLTIYGERGDTGVRQLYSPFKDKVFRKGQVDHFTIEAVSLGKLKRVIVGHDGTSPGDGWFLEKIVISESDAKPHETSVFHCNRWLDEGEDDGKIVRELSMQDGYMDDILAKRNWEIEKWKFENKNQIMLFSLVTGKALRIKVDGTVDGLGERADPGVSSKKPMIRIFTSQLNSNFHLAIDNGKVVGHGRGGPYCEFRIHVQSNLTVMLEGVKSPLQFVSLLESGKLGDPRGILDHDPGKHFHVYCKGILRQHGVIMLRTSNTQAVSVDHDLDVSGRGKCGRPSHFRVHKIDQGGFVCLRGGRDENSHFIVTKHKDKGYITLQSKIQRGIFLGLTPKGEVRPTVDTGVSNVWLFPEVVEFGVPKEQLEVESKKKKEEIIHGDWKVTVDTIENLEHGDVVLVVYGDKGSSGPINLEPPVKNGPAFRAGNTDEFKTNLLKVGQVYKVRLELLPKSTSRSPAWKVGSVKMTDLNGKNELIFKFNRWLSLQYEDGDTMRELPVVNKGKEVLPVRKYEVMVYTGKEENADTKAQIYLNVFGEHGDWGKRILHKSNNKIPFQRDQVDVFEVEAVSLGHLSQCLIGHDSTKAGDGWYLENIVVKEGKSGSQYTFPCKKWLDSGKEDRKVERILHVKAGDWKVQVTTGADDDMRCLDTVILFAYGDRGFDGPILLGDGADGVFSPGITDEFKIHIDPAKTGELYKIRIGLSEKIFRAQWFLEKMKMIDQVKGDSLKFDVHRWLSRVHDDNDVWRELPVSFAGKQPLPVHQYQVKVQTGDIADAETEAEVFITIFGERGDTGKRRLYKSKSEGKPFTRGKVDMFVVEAVSLGMLKKVVVLHRGSQAGERWYLSDITVSESDKANSLQVYFPCNRWLDAGKDDYKTKVELFPGEKPQESSECQGEYQLWVKTADDSSPANGGKVSIAVYGSKGSSKDIELFAPSKLSQLFEPGNIDEFEIATGNIGEIYKLRVNREDTKSWKAWHLEEVKLRDKATSQTLEFRFDCWFSRDMDDHELVRELAVVKDRNPVFPAFHYEVTTLTGDHWAGGTDSTVYITLKGTRGDSGKRILYTPQGKRRAFRQGQEDKFNIEAVDLGDLKSVVIGHDGKGPGAGWFLDQVVVKVKKAEGGRFTFPCMRWLDRGEDDGKIERELRHIGVPDMLHVAPLKSRNDSTGEWKVLVKTSDVDGAATSTPVYLTIKLGKIGEITKIRIGLDNKSSDHRWHVDYVKMVDTLTDEEYFFPINRWLAADRDDGQLHRECAVMSPGAAPVPVLRYMIMVQTGRQKSAAASGGNISVTLIGSNGDTGQQTLQCTVSNPADRMMSGKIDVYMLEAVSVGTLKSLRLVFHGNNRAKKWYVERITVMESISGLEEAIFDFNCWLDDARNNSKEVHIKELQVASLITDDVVHRVLGHDPIESHGHWEASVWTGQEGDAGTKEQVLLILYGTNGHTEPIHLNKNTSFNPGSAVKVKIDAGSIGQLFKVRLIFAEGTGRSLWIMERMKLKDLDTNQEFHFDNSIRVESSLKNPEGCTELPAIRPDIAPLPETTYLVTVVTGNQPRAETDAEIFCTLIGQWGDTGEKFCQTLNLMESPSEEDSFEIKTLYLGNVTKIMIGHNESGRGCGWFCKQITVHAINAPALDKRAEIIFDCNRWLDSGCEDRKLVRELIPCGSIIPSDSGSKVPSRGVWTCKVKMAAEDRLDASLPAVSLPEQVSVTVFGSHGVRGPIELQDETRDLFLLGHIDEFRDLQIGDIGEVQKLRVCAGREDDDNPVWMVEWVNLEDSDTKQVLRFNFSRWIGMVGGDVTLEVPTLHLEKPFLSVVQYEVQVYTANTKDAGTKSSVFINIFGKNGESGRRRLLKSSRNKTPFQNGKTDVFIVEAVDLGDIEKITVTKGPGDSWQLDQVKVKAGVYASLIHVFNWNKCIGDDDHRSEDVEVTIFVSATWPSPVAIPAEQNDDLPVSAGHWSVNITSSEEPPEGDVSDLVLVMCGAKGESSPLRFHSTRSHPFQPGQTDTAEVHLAQDIGDLFKVRLGFADILSYKTLHIARVKFEDMDTKDNFSSNLNTSLNVSDSRDGWFEFPVVWPAVHVFQVTGDVENAETKADIYIELHGHMGSTGKRHLRKSLTNSKMFQRNQTDVFELEAVTLLTLEKIVIGHSQAKAGIYTVHNQLIANVKNYLLDIFFFQFLSRWLDAGKDDGRTERTLHLKDKPARTPDLPPSVVSPAQKPKSPRQPSPPKEKAHIWRVWTSTGHEVGQGTHSSVALVLYGDKGRTEAMILGDGEDERFHLIEGQTQEFEVGTNTDIGKPYKLRVGFADDGDQMSWYSNFTLAPTWFLERIKLENVANSKQYVFEAKQWIRLDEDHDHWQEFPVYTADRAKMLPIIQYYVEVFTGDKNQAETEANIFLEIYGQRGDTGKRHLHGSTSNLKAFERNQRDVFIIEAVDLGKLQKVLVSHDGNGAGSGWYLDQITIRESANGKEKYVFNCEKWLDEGKGDGATERELPLTGVVSDEPEPVNSLPAGDWQVQVVTSAEEGSGTDASVSLTVYGDKGSSGALPLKSDDRSCFQQGKTDKFNIWLEPEEIGKIQKIRLQHDNRGMTDGWRVEKVVLTNDITQEVLEFPVRRWLSFREKHGDIVFEAPVVRPNEKPLAKYKYLVKTVTEADEDSTVEDVYVTLVGSLGDSGRRELKHNLEEHAKFQTGQTDTFTIEAVDLGSLEKVIVGLSNPGPEDVWKLQCIVVRVSEKESFVFPWGKWLTEEHPEAEIPLANVVDDGDDDDANDERAGRGPQSPPALRSPRHNGGKRDKDRA</sequence>
<dbReference type="Gene3D" id="2.60.60.20">
    <property type="entry name" value="PLAT/LH2 domain"/>
    <property type="match status" value="13"/>
</dbReference>
<proteinExistence type="predicted"/>
<feature type="domain" description="PLAT" evidence="3">
    <location>
        <begin position="1568"/>
        <end position="1684"/>
    </location>
</feature>
<feature type="domain" description="PLAT" evidence="3">
    <location>
        <begin position="2936"/>
        <end position="3054"/>
    </location>
</feature>
<dbReference type="SMART" id="SM00308">
    <property type="entry name" value="LH2"/>
    <property type="match status" value="11"/>
</dbReference>
<dbReference type="PROSITE" id="PS50309">
    <property type="entry name" value="DC"/>
    <property type="match status" value="2"/>
</dbReference>
<reference evidence="5 6" key="1">
    <citation type="submission" date="2018-04" db="EMBL/GenBank/DDBJ databases">
        <title>The genome of golden apple snail Pomacea canaliculata provides insight into stress tolerance and invasive adaptation.</title>
        <authorList>
            <person name="Liu C."/>
            <person name="Liu B."/>
            <person name="Ren Y."/>
            <person name="Zhang Y."/>
            <person name="Wang H."/>
            <person name="Li S."/>
            <person name="Jiang F."/>
            <person name="Yin L."/>
            <person name="Zhang G."/>
            <person name="Qian W."/>
            <person name="Fan W."/>
        </authorList>
    </citation>
    <scope>NUCLEOTIDE SEQUENCE [LARGE SCALE GENOMIC DNA]</scope>
    <source>
        <strain evidence="5">SZHN2017</strain>
        <tissue evidence="5">Muscle</tissue>
    </source>
</reference>
<dbReference type="PANTHER" id="PTHR45901">
    <property type="entry name" value="PROTEIN CBG12474"/>
    <property type="match status" value="1"/>
</dbReference>